<feature type="coiled-coil region" evidence="1">
    <location>
        <begin position="210"/>
        <end position="237"/>
    </location>
</feature>
<dbReference type="EMBL" id="CP048711">
    <property type="protein sequence ID" value="QIB66667.1"/>
    <property type="molecule type" value="Genomic_DNA"/>
</dbReference>
<dbReference type="GO" id="GO:1990281">
    <property type="term" value="C:efflux pump complex"/>
    <property type="evidence" value="ECO:0007669"/>
    <property type="project" value="TreeGrafter"/>
</dbReference>
<dbReference type="Gene3D" id="2.40.30.170">
    <property type="match status" value="1"/>
</dbReference>
<feature type="domain" description="CzcB-like barrel-sandwich hybrid" evidence="2">
    <location>
        <begin position="83"/>
        <end position="264"/>
    </location>
</feature>
<dbReference type="PANTHER" id="PTHR30469:SF15">
    <property type="entry name" value="HLYD FAMILY OF SECRETION PROTEINS"/>
    <property type="match status" value="1"/>
</dbReference>
<proteinExistence type="predicted"/>
<dbReference type="RefSeq" id="WP_163496101.1">
    <property type="nucleotide sequence ID" value="NZ_CP048711.1"/>
</dbReference>
<gene>
    <name evidence="3" type="ORF">G3T16_15965</name>
</gene>
<protein>
    <submittedName>
        <fullName evidence="3">Biotin/lipoyl-binding protein</fullName>
    </submittedName>
</protein>
<evidence type="ECO:0000259" key="2">
    <source>
        <dbReference type="Pfam" id="PF25973"/>
    </source>
</evidence>
<evidence type="ECO:0000313" key="4">
    <source>
        <dbReference type="Proteomes" id="UP000477680"/>
    </source>
</evidence>
<dbReference type="InterPro" id="IPR058647">
    <property type="entry name" value="BSH_CzcB-like"/>
</dbReference>
<evidence type="ECO:0000313" key="3">
    <source>
        <dbReference type="EMBL" id="QIB66667.1"/>
    </source>
</evidence>
<organism evidence="3 4">
    <name type="scientific">Kineobactrum salinum</name>
    <dbReference type="NCBI Taxonomy" id="2708301"/>
    <lineage>
        <taxon>Bacteria</taxon>
        <taxon>Pseudomonadati</taxon>
        <taxon>Pseudomonadota</taxon>
        <taxon>Gammaproteobacteria</taxon>
        <taxon>Cellvibrionales</taxon>
        <taxon>Halieaceae</taxon>
        <taxon>Kineobactrum</taxon>
    </lineage>
</organism>
<reference evidence="3 4" key="1">
    <citation type="submission" date="2020-02" db="EMBL/GenBank/DDBJ databases">
        <title>Genome sequencing for Kineobactrum sp. M2.</title>
        <authorList>
            <person name="Park S.-J."/>
        </authorList>
    </citation>
    <scope>NUCLEOTIDE SEQUENCE [LARGE SCALE GENOMIC DNA]</scope>
    <source>
        <strain evidence="3 4">M2</strain>
    </source>
</reference>
<dbReference type="KEGG" id="kim:G3T16_15965"/>
<dbReference type="PANTHER" id="PTHR30469">
    <property type="entry name" value="MULTIDRUG RESISTANCE PROTEIN MDTA"/>
    <property type="match status" value="1"/>
</dbReference>
<name>A0A6C0U6U9_9GAMM</name>
<dbReference type="Gene3D" id="2.40.50.100">
    <property type="match status" value="1"/>
</dbReference>
<keyword evidence="4" id="KW-1185">Reference proteome</keyword>
<feature type="coiled-coil region" evidence="1">
    <location>
        <begin position="114"/>
        <end position="143"/>
    </location>
</feature>
<dbReference type="SUPFAM" id="SSF111369">
    <property type="entry name" value="HlyD-like secretion proteins"/>
    <property type="match status" value="1"/>
</dbReference>
<dbReference type="GO" id="GO:0015562">
    <property type="term" value="F:efflux transmembrane transporter activity"/>
    <property type="evidence" value="ECO:0007669"/>
    <property type="project" value="TreeGrafter"/>
</dbReference>
<accession>A0A6C0U6U9</accession>
<dbReference type="AlphaFoldDB" id="A0A6C0U6U9"/>
<sequence length="444" mass="47795">MSLLSVFAPLHRLRPRALSHKNKLLLAAALVTATATTALLATAPRHDPSVVEEKVWPVSAVAVERSYEAPELQLFGRVETPRHARISSAVGAEVIRVHVSEGQQVRAGDPLVSLDAEEQELQLRQREAELMESESSLAALEHDFATELEVLEHMQHLLALTRAKAERLQTLYGKQLIATEQLENIQQEVARQGIEVARQQALVNKHPQRLRTARAELQRARARYDDQQRKLDQTELRAPFDGRISGLSAAPGDRIQAGATLLSLYDNQALQLRVPLPTAAAATLKQALQRGDTITATLAAGQGSAELLQLASEIERGASGGVAIFALPSGSGAMLELGKAVDLRVRLPEVGPVLALPMQSLYENRRIYLVQGERLQGVDVAPLGTRHNALDELEVLIDATALPASTRVLSSDLPAASSGLRVEVVNAREPGIAASTDGPASPAG</sequence>
<dbReference type="Pfam" id="PF25973">
    <property type="entry name" value="BSH_CzcB"/>
    <property type="match status" value="1"/>
</dbReference>
<keyword evidence="1" id="KW-0175">Coiled coil</keyword>
<dbReference type="Gene3D" id="1.10.287.470">
    <property type="entry name" value="Helix hairpin bin"/>
    <property type="match status" value="1"/>
</dbReference>
<evidence type="ECO:0000256" key="1">
    <source>
        <dbReference type="SAM" id="Coils"/>
    </source>
</evidence>
<dbReference type="Proteomes" id="UP000477680">
    <property type="component" value="Chromosome"/>
</dbReference>